<keyword evidence="1" id="KW-0812">Transmembrane</keyword>
<evidence type="ECO:0000256" key="1">
    <source>
        <dbReference type="SAM" id="Phobius"/>
    </source>
</evidence>
<proteinExistence type="predicted"/>
<keyword evidence="1" id="KW-1133">Transmembrane helix</keyword>
<organism evidence="2">
    <name type="scientific">Dictyoglomus thermophilum</name>
    <dbReference type="NCBI Taxonomy" id="14"/>
    <lineage>
        <taxon>Bacteria</taxon>
        <taxon>Pseudomonadati</taxon>
        <taxon>Dictyoglomota</taxon>
        <taxon>Dictyoglomia</taxon>
        <taxon>Dictyoglomales</taxon>
        <taxon>Dictyoglomaceae</taxon>
        <taxon>Dictyoglomus</taxon>
    </lineage>
</organism>
<gene>
    <name evidence="2" type="ORF">ENU78_08130</name>
</gene>
<comment type="caution">
    <text evidence="2">The sequence shown here is derived from an EMBL/GenBank/DDBJ whole genome shotgun (WGS) entry which is preliminary data.</text>
</comment>
<dbReference type="AlphaFoldDB" id="A0A7C2H4P5"/>
<evidence type="ECO:0008006" key="3">
    <source>
        <dbReference type="Google" id="ProtNLM"/>
    </source>
</evidence>
<keyword evidence="1" id="KW-0472">Membrane</keyword>
<accession>A0A7C2H4P5</accession>
<name>A0A7C2H4P5_DICTH</name>
<sequence length="135" mass="15780">MQVKGRPATVWLSLPSDLLVGESTLEVEGDLLIERRKVFFEERKTYLLIKEIEGVEITQKGDKIFSFLFMAFVVGRLYILSLISLLIYLLWRPTFLIIHGKNLQIGISIPSKDLKPYEEFAEFLLEKRRGINYER</sequence>
<dbReference type="EMBL" id="DTDV01000020">
    <property type="protein sequence ID" value="HGK24377.1"/>
    <property type="molecule type" value="Genomic_DNA"/>
</dbReference>
<feature type="transmembrane region" description="Helical" evidence="1">
    <location>
        <begin position="64"/>
        <end position="91"/>
    </location>
</feature>
<dbReference type="RefSeq" id="WP_012548578.1">
    <property type="nucleotide sequence ID" value="NZ_VTFL01000001.1"/>
</dbReference>
<dbReference type="OMA" id="IYLLWRP"/>
<reference evidence="2" key="1">
    <citation type="journal article" date="2020" name="mSystems">
        <title>Genome- and Community-Level Interaction Insights into Carbon Utilization and Element Cycling Functions of Hydrothermarchaeota in Hydrothermal Sediment.</title>
        <authorList>
            <person name="Zhou Z."/>
            <person name="Liu Y."/>
            <person name="Xu W."/>
            <person name="Pan J."/>
            <person name="Luo Z.H."/>
            <person name="Li M."/>
        </authorList>
    </citation>
    <scope>NUCLEOTIDE SEQUENCE [LARGE SCALE GENOMIC DNA]</scope>
    <source>
        <strain evidence="2">SpSt-70</strain>
    </source>
</reference>
<protein>
    <recommendedName>
        <fullName evidence="3">YokE-like PH domain-containing protein</fullName>
    </recommendedName>
</protein>
<evidence type="ECO:0000313" key="2">
    <source>
        <dbReference type="EMBL" id="HGK24377.1"/>
    </source>
</evidence>